<dbReference type="Proteomes" id="UP000308600">
    <property type="component" value="Unassembled WGS sequence"/>
</dbReference>
<gene>
    <name evidence="1" type="ORF">BDN72DRAFT_857906</name>
</gene>
<evidence type="ECO:0000313" key="2">
    <source>
        <dbReference type="Proteomes" id="UP000308600"/>
    </source>
</evidence>
<sequence>MRRRRYLEGTSGAKRARQECPRCMMFARDLPLWNSHHATQGIHNRAKGRSLINVEELLLRRTYYVPVRRVYSGGDLDTNEGVWGFDNLKKRASALGGITSMVTGSQTVRGSGTVKWKDGRYVAQPRNHEKTKTRTEQSGVQRGLLENLSEIRQLDLRGKSLLLDRNLYNGNGKCSYDRIWRGAGTFPLEMCIPGLATHSRIPEKWPG</sequence>
<keyword evidence="2" id="KW-1185">Reference proteome</keyword>
<organism evidence="1 2">
    <name type="scientific">Pluteus cervinus</name>
    <dbReference type="NCBI Taxonomy" id="181527"/>
    <lineage>
        <taxon>Eukaryota</taxon>
        <taxon>Fungi</taxon>
        <taxon>Dikarya</taxon>
        <taxon>Basidiomycota</taxon>
        <taxon>Agaricomycotina</taxon>
        <taxon>Agaricomycetes</taxon>
        <taxon>Agaricomycetidae</taxon>
        <taxon>Agaricales</taxon>
        <taxon>Pluteineae</taxon>
        <taxon>Pluteaceae</taxon>
        <taxon>Pluteus</taxon>
    </lineage>
</organism>
<evidence type="ECO:0000313" key="1">
    <source>
        <dbReference type="EMBL" id="TFK69142.1"/>
    </source>
</evidence>
<name>A0ACD3AW03_9AGAR</name>
<proteinExistence type="predicted"/>
<reference evidence="1 2" key="1">
    <citation type="journal article" date="2019" name="Nat. Ecol. Evol.">
        <title>Megaphylogeny resolves global patterns of mushroom evolution.</title>
        <authorList>
            <person name="Varga T."/>
            <person name="Krizsan K."/>
            <person name="Foldi C."/>
            <person name="Dima B."/>
            <person name="Sanchez-Garcia M."/>
            <person name="Sanchez-Ramirez S."/>
            <person name="Szollosi G.J."/>
            <person name="Szarkandi J.G."/>
            <person name="Papp V."/>
            <person name="Albert L."/>
            <person name="Andreopoulos W."/>
            <person name="Angelini C."/>
            <person name="Antonin V."/>
            <person name="Barry K.W."/>
            <person name="Bougher N.L."/>
            <person name="Buchanan P."/>
            <person name="Buyck B."/>
            <person name="Bense V."/>
            <person name="Catcheside P."/>
            <person name="Chovatia M."/>
            <person name="Cooper J."/>
            <person name="Damon W."/>
            <person name="Desjardin D."/>
            <person name="Finy P."/>
            <person name="Geml J."/>
            <person name="Haridas S."/>
            <person name="Hughes K."/>
            <person name="Justo A."/>
            <person name="Karasinski D."/>
            <person name="Kautmanova I."/>
            <person name="Kiss B."/>
            <person name="Kocsube S."/>
            <person name="Kotiranta H."/>
            <person name="LaButti K.M."/>
            <person name="Lechner B.E."/>
            <person name="Liimatainen K."/>
            <person name="Lipzen A."/>
            <person name="Lukacs Z."/>
            <person name="Mihaltcheva S."/>
            <person name="Morgado L.N."/>
            <person name="Niskanen T."/>
            <person name="Noordeloos M.E."/>
            <person name="Ohm R.A."/>
            <person name="Ortiz-Santana B."/>
            <person name="Ovrebo C."/>
            <person name="Racz N."/>
            <person name="Riley R."/>
            <person name="Savchenko A."/>
            <person name="Shiryaev A."/>
            <person name="Soop K."/>
            <person name="Spirin V."/>
            <person name="Szebenyi C."/>
            <person name="Tomsovsky M."/>
            <person name="Tulloss R.E."/>
            <person name="Uehling J."/>
            <person name="Grigoriev I.V."/>
            <person name="Vagvolgyi C."/>
            <person name="Papp T."/>
            <person name="Martin F.M."/>
            <person name="Miettinen O."/>
            <person name="Hibbett D.S."/>
            <person name="Nagy L.G."/>
        </authorList>
    </citation>
    <scope>NUCLEOTIDE SEQUENCE [LARGE SCALE GENOMIC DNA]</scope>
    <source>
        <strain evidence="1 2">NL-1719</strain>
    </source>
</reference>
<accession>A0ACD3AW03</accession>
<dbReference type="EMBL" id="ML208336">
    <property type="protein sequence ID" value="TFK69142.1"/>
    <property type="molecule type" value="Genomic_DNA"/>
</dbReference>
<protein>
    <submittedName>
        <fullName evidence="1">Uncharacterized protein</fullName>
    </submittedName>
</protein>